<sequence>MMMATYEGAIMSTSTQINTGPTLRQFATFIEAGELVVTSKLGTSTLSRVRFKQLDYPSGSGEGADFLKQRVLAEFPVAATVLGGMFDKCITDQARAVSDLLGS</sequence>
<organism evidence="1">
    <name type="scientific">Pseudomonas fluorescens (strain SBW25)</name>
    <dbReference type="NCBI Taxonomy" id="216595"/>
    <lineage>
        <taxon>Bacteria</taxon>
        <taxon>Pseudomonadati</taxon>
        <taxon>Pseudomonadota</taxon>
        <taxon>Gammaproteobacteria</taxon>
        <taxon>Pseudomonadales</taxon>
        <taxon>Pseudomonadaceae</taxon>
        <taxon>Pseudomonas</taxon>
    </lineage>
</organism>
<evidence type="ECO:0000313" key="1">
    <source>
        <dbReference type="EMBL" id="CEK41996.1"/>
    </source>
</evidence>
<reference evidence="1" key="1">
    <citation type="submission" date="2014-12" db="EMBL/GenBank/DDBJ databases">
        <authorList>
            <person name="Hall J."/>
        </authorList>
    </citation>
    <scope>NUCLEOTIDE SEQUENCE [LARGE SCALE GENOMIC DNA]</scope>
    <source>
        <strain evidence="1">SBW25</strain>
        <plasmid evidence="1">pQBR57</plasmid>
    </source>
</reference>
<accession>A0A0G4E413</accession>
<gene>
    <name evidence="1" type="ORF">PQBR57_0043</name>
</gene>
<geneLocation type="plasmid" evidence="1">
    <name>pQBR57</name>
</geneLocation>
<protein>
    <submittedName>
        <fullName evidence="1">Uncharacterized protein</fullName>
    </submittedName>
</protein>
<name>A0A0G4E413_PSEFS</name>
<dbReference type="AlphaFoldDB" id="A0A0G4E413"/>
<proteinExistence type="predicted"/>
<dbReference type="RefSeq" id="WP_192963218.1">
    <property type="nucleotide sequence ID" value="NZ_LN713926.1"/>
</dbReference>
<reference evidence="1" key="2">
    <citation type="submission" date="2015-06" db="EMBL/GenBank/DDBJ databases">
        <title>Environmentally co-occuring mercury resistance plasmids are genetically and phenotypically diverse and confer variable context-dependent fitness effects.</title>
        <authorList>
            <person name="Hall J.P.J."/>
            <person name="Harrison E."/>
            <person name="Lilley A.K."/>
            <person name="Paterson S."/>
            <person name="Spiers A.J."/>
            <person name="Brockhurst M.A."/>
        </authorList>
    </citation>
    <scope>NUCLEOTIDE SEQUENCE [LARGE SCALE GENOMIC DNA]</scope>
    <source>
        <strain evidence="1">SBW25</strain>
        <plasmid evidence="1">pQBR57</plasmid>
    </source>
</reference>
<keyword evidence="1" id="KW-0614">Plasmid</keyword>
<dbReference type="EMBL" id="LN713926">
    <property type="protein sequence ID" value="CEK41996.1"/>
    <property type="molecule type" value="Genomic_DNA"/>
</dbReference>